<evidence type="ECO:0008006" key="5">
    <source>
        <dbReference type="Google" id="ProtNLM"/>
    </source>
</evidence>
<gene>
    <name evidence="3" type="ORF">EVOR1521_LOCUS32013</name>
</gene>
<dbReference type="InterPro" id="IPR011990">
    <property type="entry name" value="TPR-like_helical_dom_sf"/>
</dbReference>
<sequence length="1233" mass="136831">MDDQIARMGAPPKPSAGIVDVDAWRQQPGLATRVFQEFARKKRGDLAQILLEDMLAEGLQERSLKAGSEQAVWPWQVNVFHCSSAAGACVKATQWQGCLQILSCMARFQVQPNEYTQSVTAKACAEASLWQKALKADASTAVSAEQFPWPLAVGLLRFGRSLLLGSTTLGCCGRRGRWADALWILLTLRECRGPDAIAWSTGISACEKGERWMWAQGDTPGFNAAIRACSDAMVWARGLGQLNQMHAFWLRRSTVSYNSAIAAEPRAWSTCLGFVGSMALAAVAASSITANSVLHGLAASSIWQLAVGSVRTPDVVTLSSAISGVSGVSWRAATALFGAMGLLAIQRNVVAYTSAIGASGECDGDGSWTEAFALLVELKEKQMKPNELSCSTAISGCKPAWRHTLWLLGWMRDLSLSILPFDSAVAACASCHHWRWSLRLLFADGASFRGLDAVACNVQDLGTDEKAAEALRKQCSRPSSQHTSRFLSPGPSLEAEAEDAIERAVQAGREQNLRGGLVVAELQKRGVAECFEEYSLRDYFDASGQRRFCNLSMSVAARRHPQVSKAFGSMAQRTEVLQEEHVFSAIAYRKASAMVERDRQMHLQAKEAQYQRLAGNEKFRTEDVRRRQLELVFQGFPSAVSEELPSLTPGMAEEAMLPVEASSRQVERDSRKRCERHNVYFAERTPQTVFLVKRQGWIFQYDDVCGILNKLDGWMGAVGLTPVWGIDRSTFSQLLVDLDLRHEERLPYVWAHQVFDAYAQPMRLAPGDPDYDELPDGRVRSAMCVSRWDFCAVLDRLLRARFERSPREEFLTRLRAAYGTLGREWKNREEASKAAAEECQRQQLLKAQREGKAFKPAKELKASQRWKFDRHASSMLKEPEVMRIAEQFRKVFSRIFACYASEKENRHMLQSDLVSFCYDVCLVPDLVSRNEVQRVYGLAVCLDKPLEEPPSLSTSLSTTSQSSQSLVPPAPQRSSFKSRSKTIKDVIVKKRVSSSLAQSGSKASDKPKLHSKRTKADLGEDAKHPGLDRQHSHDTEPEAKAGKPKPSKPIFGVAAFAESLCRLIIGYLLIYGNSLQQTMTPEARAVWLVSYLSEAVRQGRSSKPTGHVPDWPGWRGAAWAKMLETLKDQEFAEAVRPTLQAPRGEERSDDIQPEDLRPSHRGTTPESEEDLADDSSELSTVMQVDVPSLTKDAPEAQGWLFARHLVCTLDLTAKKRRGSKGEKARRRSSAARP</sequence>
<feature type="compositionally biased region" description="Basic and acidic residues" evidence="2">
    <location>
        <begin position="1003"/>
        <end position="1041"/>
    </location>
</feature>
<accession>A0AA36NMM0</accession>
<feature type="compositionally biased region" description="Low complexity" evidence="2">
    <location>
        <begin position="951"/>
        <end position="966"/>
    </location>
</feature>
<dbReference type="PANTHER" id="PTHR47936">
    <property type="entry name" value="PPR_LONG DOMAIN-CONTAINING PROTEIN"/>
    <property type="match status" value="1"/>
</dbReference>
<feature type="region of interest" description="Disordered" evidence="2">
    <location>
        <begin position="950"/>
        <end position="979"/>
    </location>
</feature>
<evidence type="ECO:0000313" key="4">
    <source>
        <dbReference type="Proteomes" id="UP001178507"/>
    </source>
</evidence>
<feature type="region of interest" description="Disordered" evidence="2">
    <location>
        <begin position="1212"/>
        <end position="1233"/>
    </location>
</feature>
<proteinExistence type="predicted"/>
<feature type="compositionally biased region" description="Basic residues" evidence="2">
    <location>
        <begin position="1214"/>
        <end position="1233"/>
    </location>
</feature>
<dbReference type="PANTHER" id="PTHR47936:SF1">
    <property type="entry name" value="PENTATRICOPEPTIDE REPEAT-CONTAINING PROTEIN GUN1, CHLOROPLASTIC"/>
    <property type="match status" value="1"/>
</dbReference>
<organism evidence="3 4">
    <name type="scientific">Effrenium voratum</name>
    <dbReference type="NCBI Taxonomy" id="2562239"/>
    <lineage>
        <taxon>Eukaryota</taxon>
        <taxon>Sar</taxon>
        <taxon>Alveolata</taxon>
        <taxon>Dinophyceae</taxon>
        <taxon>Suessiales</taxon>
        <taxon>Symbiodiniaceae</taxon>
        <taxon>Effrenium</taxon>
    </lineage>
</organism>
<evidence type="ECO:0000313" key="3">
    <source>
        <dbReference type="EMBL" id="CAJ1411441.1"/>
    </source>
</evidence>
<reference evidence="3" key="1">
    <citation type="submission" date="2023-08" db="EMBL/GenBank/DDBJ databases">
        <authorList>
            <person name="Chen Y."/>
            <person name="Shah S."/>
            <person name="Dougan E. K."/>
            <person name="Thang M."/>
            <person name="Chan C."/>
        </authorList>
    </citation>
    <scope>NUCLEOTIDE SEQUENCE</scope>
</reference>
<keyword evidence="4" id="KW-1185">Reference proteome</keyword>
<evidence type="ECO:0000256" key="1">
    <source>
        <dbReference type="ARBA" id="ARBA00022737"/>
    </source>
</evidence>
<evidence type="ECO:0000256" key="2">
    <source>
        <dbReference type="SAM" id="MobiDB-lite"/>
    </source>
</evidence>
<dbReference type="Proteomes" id="UP001178507">
    <property type="component" value="Unassembled WGS sequence"/>
</dbReference>
<comment type="caution">
    <text evidence="3">The sequence shown here is derived from an EMBL/GenBank/DDBJ whole genome shotgun (WGS) entry which is preliminary data.</text>
</comment>
<feature type="compositionally biased region" description="Basic and acidic residues" evidence="2">
    <location>
        <begin position="1143"/>
        <end position="1158"/>
    </location>
</feature>
<dbReference type="EMBL" id="CAUJNA010003875">
    <property type="protein sequence ID" value="CAJ1411441.1"/>
    <property type="molecule type" value="Genomic_DNA"/>
</dbReference>
<name>A0AA36NMM0_9DINO</name>
<feature type="region of interest" description="Disordered" evidence="2">
    <location>
        <begin position="1134"/>
        <end position="1176"/>
    </location>
</feature>
<feature type="region of interest" description="Disordered" evidence="2">
    <location>
        <begin position="994"/>
        <end position="1048"/>
    </location>
</feature>
<dbReference type="Gene3D" id="1.25.40.10">
    <property type="entry name" value="Tetratricopeptide repeat domain"/>
    <property type="match status" value="3"/>
</dbReference>
<feature type="compositionally biased region" description="Acidic residues" evidence="2">
    <location>
        <begin position="1166"/>
        <end position="1176"/>
    </location>
</feature>
<dbReference type="AlphaFoldDB" id="A0AA36NMM0"/>
<protein>
    <recommendedName>
        <fullName evidence="5">Pentatricopeptide repeat-containing protein, chloroplastic</fullName>
    </recommendedName>
</protein>
<keyword evidence="1" id="KW-0677">Repeat</keyword>